<reference evidence="1 2" key="1">
    <citation type="submission" date="2018-11" db="EMBL/GenBank/DDBJ databases">
        <authorList>
            <consortium name="Pathogen Informatics"/>
        </authorList>
    </citation>
    <scope>NUCLEOTIDE SEQUENCE [LARGE SCALE GENOMIC DNA]</scope>
    <source>
        <strain>Denwood</strain>
        <strain evidence="2">Zambia</strain>
    </source>
</reference>
<proteinExistence type="predicted"/>
<name>A0A183PY34_9TREM</name>
<gene>
    <name evidence="1" type="ORF">SMTD_LOCUS19270</name>
</gene>
<sequence length="46" mass="5332">MTIFSCFDCLILRVSTVVSSVSYFEYLNKSLNRLVYSVLNHKLTVK</sequence>
<protein>
    <submittedName>
        <fullName evidence="1">Uncharacterized protein</fullName>
    </submittedName>
</protein>
<dbReference type="EMBL" id="UZAL01041987">
    <property type="protein sequence ID" value="VDP79352.1"/>
    <property type="molecule type" value="Genomic_DNA"/>
</dbReference>
<dbReference type="AlphaFoldDB" id="A0A183PY34"/>
<keyword evidence="2" id="KW-1185">Reference proteome</keyword>
<evidence type="ECO:0000313" key="2">
    <source>
        <dbReference type="Proteomes" id="UP000269396"/>
    </source>
</evidence>
<accession>A0A183PY34</accession>
<evidence type="ECO:0000313" key="1">
    <source>
        <dbReference type="EMBL" id="VDP79352.1"/>
    </source>
</evidence>
<dbReference type="Proteomes" id="UP000269396">
    <property type="component" value="Unassembled WGS sequence"/>
</dbReference>
<organism evidence="1 2">
    <name type="scientific">Schistosoma mattheei</name>
    <dbReference type="NCBI Taxonomy" id="31246"/>
    <lineage>
        <taxon>Eukaryota</taxon>
        <taxon>Metazoa</taxon>
        <taxon>Spiralia</taxon>
        <taxon>Lophotrochozoa</taxon>
        <taxon>Platyhelminthes</taxon>
        <taxon>Trematoda</taxon>
        <taxon>Digenea</taxon>
        <taxon>Strigeidida</taxon>
        <taxon>Schistosomatoidea</taxon>
        <taxon>Schistosomatidae</taxon>
        <taxon>Schistosoma</taxon>
    </lineage>
</organism>